<dbReference type="InterPro" id="IPR009056">
    <property type="entry name" value="Cyt_c-like_dom"/>
</dbReference>
<dbReference type="SUPFAM" id="SSF46626">
    <property type="entry name" value="Cytochrome c"/>
    <property type="match status" value="1"/>
</dbReference>
<dbReference type="PROSITE" id="PS51007">
    <property type="entry name" value="CYTC"/>
    <property type="match status" value="1"/>
</dbReference>
<organism evidence="9 10">
    <name type="scientific">Alkalilimnicola ehrlichii</name>
    <dbReference type="NCBI Taxonomy" id="351052"/>
    <lineage>
        <taxon>Bacteria</taxon>
        <taxon>Pseudomonadati</taxon>
        <taxon>Pseudomonadota</taxon>
        <taxon>Gammaproteobacteria</taxon>
        <taxon>Chromatiales</taxon>
        <taxon>Ectothiorhodospiraceae</taxon>
        <taxon>Alkalilimnicola</taxon>
    </lineage>
</organism>
<dbReference type="GO" id="GO:0005506">
    <property type="term" value="F:iron ion binding"/>
    <property type="evidence" value="ECO:0007669"/>
    <property type="project" value="InterPro"/>
</dbReference>
<dbReference type="PRINTS" id="PR00607">
    <property type="entry name" value="CYTCHROMECIE"/>
</dbReference>
<keyword evidence="7" id="KW-0472">Membrane</keyword>
<keyword evidence="2 6" id="KW-0349">Heme</keyword>
<dbReference type="GO" id="GO:0020037">
    <property type="term" value="F:heme binding"/>
    <property type="evidence" value="ECO:0007669"/>
    <property type="project" value="InterPro"/>
</dbReference>
<dbReference type="Proteomes" id="UP000256763">
    <property type="component" value="Unassembled WGS sequence"/>
</dbReference>
<dbReference type="PANTHER" id="PTHR40942">
    <property type="match status" value="1"/>
</dbReference>
<reference evidence="10" key="1">
    <citation type="submission" date="2017-05" db="EMBL/GenBank/DDBJ databases">
        <authorList>
            <person name="Sharma S."/>
            <person name="Sidhu C."/>
            <person name="Pinnaka A.K."/>
        </authorList>
    </citation>
    <scope>NUCLEOTIDE SEQUENCE [LARGE SCALE GENOMIC DNA]</scope>
    <source>
        <strain evidence="10">AK93</strain>
    </source>
</reference>
<evidence type="ECO:0000313" key="9">
    <source>
        <dbReference type="EMBL" id="RFA37501.1"/>
    </source>
</evidence>
<dbReference type="InterPro" id="IPR002323">
    <property type="entry name" value="Cyt_CIE"/>
</dbReference>
<proteinExistence type="predicted"/>
<evidence type="ECO:0000256" key="4">
    <source>
        <dbReference type="ARBA" id="ARBA00022982"/>
    </source>
</evidence>
<evidence type="ECO:0000256" key="1">
    <source>
        <dbReference type="ARBA" id="ARBA00022448"/>
    </source>
</evidence>
<keyword evidence="5 6" id="KW-0408">Iron</keyword>
<keyword evidence="10" id="KW-1185">Reference proteome</keyword>
<dbReference type="OrthoDB" id="9814708at2"/>
<evidence type="ECO:0000256" key="6">
    <source>
        <dbReference type="PROSITE-ProRule" id="PRU00433"/>
    </source>
</evidence>
<accession>A0A3E0WZ89</accession>
<dbReference type="AlphaFoldDB" id="A0A3E0WZ89"/>
<evidence type="ECO:0000259" key="8">
    <source>
        <dbReference type="PROSITE" id="PS51007"/>
    </source>
</evidence>
<keyword evidence="1" id="KW-0813">Transport</keyword>
<evidence type="ECO:0000256" key="2">
    <source>
        <dbReference type="ARBA" id="ARBA00022617"/>
    </source>
</evidence>
<dbReference type="GO" id="GO:0009055">
    <property type="term" value="F:electron transfer activity"/>
    <property type="evidence" value="ECO:0007669"/>
    <property type="project" value="InterPro"/>
</dbReference>
<dbReference type="Gene3D" id="1.10.760.10">
    <property type="entry name" value="Cytochrome c-like domain"/>
    <property type="match status" value="1"/>
</dbReference>
<evidence type="ECO:0000313" key="10">
    <source>
        <dbReference type="Proteomes" id="UP000256763"/>
    </source>
</evidence>
<evidence type="ECO:0000256" key="7">
    <source>
        <dbReference type="SAM" id="Phobius"/>
    </source>
</evidence>
<dbReference type="InterPro" id="IPR036909">
    <property type="entry name" value="Cyt_c-like_dom_sf"/>
</dbReference>
<evidence type="ECO:0000256" key="3">
    <source>
        <dbReference type="ARBA" id="ARBA00022723"/>
    </source>
</evidence>
<dbReference type="EMBL" id="NFZW01000007">
    <property type="protein sequence ID" value="RFA37501.1"/>
    <property type="molecule type" value="Genomic_DNA"/>
</dbReference>
<evidence type="ECO:0000256" key="5">
    <source>
        <dbReference type="ARBA" id="ARBA00023004"/>
    </source>
</evidence>
<comment type="caution">
    <text evidence="9">The sequence shown here is derived from an EMBL/GenBank/DDBJ whole genome shotgun (WGS) entry which is preliminary data.</text>
</comment>
<gene>
    <name evidence="9" type="ORF">CAL65_09520</name>
</gene>
<dbReference type="RefSeq" id="WP_116301836.1">
    <property type="nucleotide sequence ID" value="NZ_NFZV01000006.1"/>
</dbReference>
<dbReference type="PANTHER" id="PTHR40942:SF4">
    <property type="entry name" value="CYTOCHROME C5"/>
    <property type="match status" value="1"/>
</dbReference>
<name>A0A3E0WZ89_9GAMM</name>
<keyword evidence="4" id="KW-0249">Electron transport</keyword>
<protein>
    <recommendedName>
        <fullName evidence="8">Cytochrome c domain-containing protein</fullName>
    </recommendedName>
</protein>
<feature type="transmembrane region" description="Helical" evidence="7">
    <location>
        <begin position="9"/>
        <end position="33"/>
    </location>
</feature>
<feature type="domain" description="Cytochrome c" evidence="8">
    <location>
        <begin position="81"/>
        <end position="162"/>
    </location>
</feature>
<keyword evidence="3 6" id="KW-0479">Metal-binding</keyword>
<keyword evidence="7" id="KW-1133">Transmembrane helix</keyword>
<dbReference type="Pfam" id="PF13442">
    <property type="entry name" value="Cytochrome_CBB3"/>
    <property type="match status" value="1"/>
</dbReference>
<keyword evidence="7" id="KW-0812">Transmembrane</keyword>
<sequence length="167" mass="18030">MSQDQDRTFIVTFVGVIAVLVVVTIILIALAVMTRGPGHIAEERETIEYQRAERNLQPPGAVRLTGEPMPELAVAEPEPAAADLTPQDINQNYCMSCHATGVMNAPVTGTEGDWTARLGERGFDGLVQNAIDGIGAMPPRGGNPRLSDDEIRETVRYMLEESGISVN</sequence>